<dbReference type="Proteomes" id="UP001283361">
    <property type="component" value="Unassembled WGS sequence"/>
</dbReference>
<sequence>MPSVLTFPSKCVTSVRNQRGALKDFMKLRTFPINPENALQSGKARSSKMVEVPTSIQSASQLEPLSSAQLIPPAATLDTIAVFIHIANHSRVGRYEHILSTMKVSTT</sequence>
<proteinExistence type="predicted"/>
<gene>
    <name evidence="1" type="ORF">RRG08_004178</name>
</gene>
<dbReference type="AlphaFoldDB" id="A0AAE1D5T0"/>
<evidence type="ECO:0000313" key="1">
    <source>
        <dbReference type="EMBL" id="KAK3758357.1"/>
    </source>
</evidence>
<comment type="caution">
    <text evidence="1">The sequence shown here is derived from an EMBL/GenBank/DDBJ whole genome shotgun (WGS) entry which is preliminary data.</text>
</comment>
<reference evidence="1" key="1">
    <citation type="journal article" date="2023" name="G3 (Bethesda)">
        <title>A reference genome for the long-term kleptoplast-retaining sea slug Elysia crispata morphotype clarki.</title>
        <authorList>
            <person name="Eastman K.E."/>
            <person name="Pendleton A.L."/>
            <person name="Shaikh M.A."/>
            <person name="Suttiyut T."/>
            <person name="Ogas R."/>
            <person name="Tomko P."/>
            <person name="Gavelis G."/>
            <person name="Widhalm J.R."/>
            <person name="Wisecaver J.H."/>
        </authorList>
    </citation>
    <scope>NUCLEOTIDE SEQUENCE</scope>
    <source>
        <strain evidence="1">ECLA1</strain>
    </source>
</reference>
<evidence type="ECO:0000313" key="2">
    <source>
        <dbReference type="Proteomes" id="UP001283361"/>
    </source>
</evidence>
<accession>A0AAE1D5T0</accession>
<protein>
    <submittedName>
        <fullName evidence="1">Uncharacterized protein</fullName>
    </submittedName>
</protein>
<name>A0AAE1D5T0_9GAST</name>
<keyword evidence="2" id="KW-1185">Reference proteome</keyword>
<organism evidence="1 2">
    <name type="scientific">Elysia crispata</name>
    <name type="common">lettuce slug</name>
    <dbReference type="NCBI Taxonomy" id="231223"/>
    <lineage>
        <taxon>Eukaryota</taxon>
        <taxon>Metazoa</taxon>
        <taxon>Spiralia</taxon>
        <taxon>Lophotrochozoa</taxon>
        <taxon>Mollusca</taxon>
        <taxon>Gastropoda</taxon>
        <taxon>Heterobranchia</taxon>
        <taxon>Euthyneura</taxon>
        <taxon>Panpulmonata</taxon>
        <taxon>Sacoglossa</taxon>
        <taxon>Placobranchoidea</taxon>
        <taxon>Plakobranchidae</taxon>
        <taxon>Elysia</taxon>
    </lineage>
</organism>
<dbReference type="EMBL" id="JAWDGP010005274">
    <property type="protein sequence ID" value="KAK3758357.1"/>
    <property type="molecule type" value="Genomic_DNA"/>
</dbReference>